<feature type="compositionally biased region" description="Low complexity" evidence="1">
    <location>
        <begin position="168"/>
        <end position="185"/>
    </location>
</feature>
<feature type="region of interest" description="Disordered" evidence="1">
    <location>
        <begin position="1"/>
        <end position="110"/>
    </location>
</feature>
<name>A0A097SR09_9NOCA</name>
<geneLocation type="plasmid" evidence="2">
    <name>pNSL1</name>
</geneLocation>
<feature type="compositionally biased region" description="Polar residues" evidence="1">
    <location>
        <begin position="100"/>
        <end position="110"/>
    </location>
</feature>
<organism evidence="2">
    <name type="scientific">Rhodococcus sp. NS1</name>
    <dbReference type="NCBI Taxonomy" id="402236"/>
    <lineage>
        <taxon>Bacteria</taxon>
        <taxon>Bacillati</taxon>
        <taxon>Actinomycetota</taxon>
        <taxon>Actinomycetes</taxon>
        <taxon>Mycobacteriales</taxon>
        <taxon>Nocardiaceae</taxon>
        <taxon>Rhodococcus</taxon>
    </lineage>
</organism>
<keyword evidence="2" id="KW-0614">Plasmid</keyword>
<feature type="compositionally biased region" description="Polar residues" evidence="1">
    <location>
        <begin position="35"/>
        <end position="66"/>
    </location>
</feature>
<accession>A0A097SR09</accession>
<protein>
    <submittedName>
        <fullName evidence="2">Uncharacterized protein</fullName>
    </submittedName>
</protein>
<dbReference type="AlphaFoldDB" id="A0A097SR09"/>
<dbReference type="EMBL" id="KJ605395">
    <property type="protein sequence ID" value="AIU93961.1"/>
    <property type="molecule type" value="Genomic_DNA"/>
</dbReference>
<feature type="region of interest" description="Disordered" evidence="1">
    <location>
        <begin position="127"/>
        <end position="185"/>
    </location>
</feature>
<sequence>MISPSSSSGRSPRPDGSIPFACPSSCSYPAARGRASSSSVHCSSGEDSPADPQSVTGPLMNGTSRAARSVQGARRSRHSGSVHPLGLQTGTEQGVADPTWNRTSARTSCTDGGDEYCRLRAATCSRRRTKPSHELGEPFTPRSGRTSRRCFASPGGGGTCRRSRSMPVRVSAAVSGGGSRVSRAG</sequence>
<proteinExistence type="predicted"/>
<gene>
    <name evidence="2" type="ORF">LRS1606.527</name>
</gene>
<feature type="compositionally biased region" description="Low complexity" evidence="1">
    <location>
        <begin position="1"/>
        <end position="19"/>
    </location>
</feature>
<evidence type="ECO:0000313" key="2">
    <source>
        <dbReference type="EMBL" id="AIU93961.1"/>
    </source>
</evidence>
<reference evidence="2" key="1">
    <citation type="submission" date="2014-03" db="EMBL/GenBank/DDBJ databases">
        <authorList>
            <person name="Zhang G."/>
            <person name="Zhu L."/>
            <person name="Fang P."/>
        </authorList>
    </citation>
    <scope>NUCLEOTIDE SEQUENCE</scope>
    <source>
        <strain evidence="2">NS1</strain>
        <plasmid evidence="2">pNSL1</plasmid>
    </source>
</reference>
<evidence type="ECO:0000256" key="1">
    <source>
        <dbReference type="SAM" id="MobiDB-lite"/>
    </source>
</evidence>